<sequence>MSSTSAPGGSGDHDLLLTHAARWAESKKRPLDLALLETVLDLVTKYDERSAQAWPPGSARNLVLHRWPANGPTALPDRDALRDSLDTYWRFLRATGRMTSGSAAPADLVKELRRALPAMAEATGDRSNWSQGRVLQDFGSSIGIELDGVATMEEMQARLDRIMAAWNALPTEERIRLMPDPSPRSAMGVRATEVASQMLGGGAPAAGEHVGEPDPDDMASVYPHYRRGIPSVAVRQAAESGFARKLSALLDWLGDGKAVTSTGVLKPALAQEAFAALDLATWERRYEALADPHGAWAAAKLTPEAKDHDARARASSIRRAGENLALDRLWWVGQATEVIRVTSTRALRAEAVSGDPLIGAITQVVSLLERVEHNPTDMLAHILLRAMVSPDGEIDLEDVREDEWETGGFADRYGEVHEFIDVWRDISDGRIGRCVALFDDMALWTRQGDDLTITDFGREAAVVVMSLADQLDDERD</sequence>
<reference evidence="1 2" key="1">
    <citation type="submission" date="2013-08" db="EMBL/GenBank/DDBJ databases">
        <title>The genome sequence of Knoellia sinensis.</title>
        <authorList>
            <person name="Zhu W."/>
            <person name="Wang G."/>
        </authorList>
    </citation>
    <scope>NUCLEOTIDE SEQUENCE [LARGE SCALE GENOMIC DNA]</scope>
    <source>
        <strain evidence="1 2">KCTC 19936</strain>
    </source>
</reference>
<dbReference type="eggNOG" id="ENOG5031Q6E">
    <property type="taxonomic scope" value="Bacteria"/>
</dbReference>
<dbReference type="Proteomes" id="UP000030002">
    <property type="component" value="Unassembled WGS sequence"/>
</dbReference>
<evidence type="ECO:0000313" key="2">
    <source>
        <dbReference type="Proteomes" id="UP000030002"/>
    </source>
</evidence>
<protein>
    <submittedName>
        <fullName evidence="1">Uncharacterized protein</fullName>
    </submittedName>
</protein>
<keyword evidence="2" id="KW-1185">Reference proteome</keyword>
<dbReference type="OrthoDB" id="4865413at2"/>
<gene>
    <name evidence="1" type="ORF">N802_05930</name>
</gene>
<dbReference type="EMBL" id="AVPJ01000016">
    <property type="protein sequence ID" value="KGN30743.1"/>
    <property type="molecule type" value="Genomic_DNA"/>
</dbReference>
<evidence type="ECO:0000313" key="1">
    <source>
        <dbReference type="EMBL" id="KGN30743.1"/>
    </source>
</evidence>
<accession>A0A0A0J0W6</accession>
<name>A0A0A0J0W6_9MICO</name>
<comment type="caution">
    <text evidence="1">The sequence shown here is derived from an EMBL/GenBank/DDBJ whole genome shotgun (WGS) entry which is preliminary data.</text>
</comment>
<dbReference type="AlphaFoldDB" id="A0A0A0J0W6"/>
<organism evidence="1 2">
    <name type="scientific">Knoellia sinensis KCTC 19936</name>
    <dbReference type="NCBI Taxonomy" id="1385520"/>
    <lineage>
        <taxon>Bacteria</taxon>
        <taxon>Bacillati</taxon>
        <taxon>Actinomycetota</taxon>
        <taxon>Actinomycetes</taxon>
        <taxon>Micrococcales</taxon>
        <taxon>Intrasporangiaceae</taxon>
        <taxon>Knoellia</taxon>
    </lineage>
</organism>
<dbReference type="RefSeq" id="WP_156971460.1">
    <property type="nucleotide sequence ID" value="NZ_AVPJ01000016.1"/>
</dbReference>
<proteinExistence type="predicted"/>